<reference evidence="3" key="1">
    <citation type="submission" date="2018-02" db="EMBL/GenBank/DDBJ databases">
        <title>Rhizophora mucronata_Transcriptome.</title>
        <authorList>
            <person name="Meera S.P."/>
            <person name="Sreeshan A."/>
            <person name="Augustine A."/>
        </authorList>
    </citation>
    <scope>NUCLEOTIDE SEQUENCE</scope>
    <source>
        <tissue evidence="3">Leaf</tissue>
    </source>
</reference>
<dbReference type="GO" id="GO:0005516">
    <property type="term" value="F:calmodulin binding"/>
    <property type="evidence" value="ECO:0007669"/>
    <property type="project" value="InterPro"/>
</dbReference>
<feature type="region of interest" description="Disordered" evidence="1">
    <location>
        <begin position="617"/>
        <end position="650"/>
    </location>
</feature>
<evidence type="ECO:0000256" key="1">
    <source>
        <dbReference type="SAM" id="MobiDB-lite"/>
    </source>
</evidence>
<feature type="region of interest" description="Disordered" evidence="1">
    <location>
        <begin position="317"/>
        <end position="337"/>
    </location>
</feature>
<evidence type="ECO:0000259" key="2">
    <source>
        <dbReference type="SMART" id="SM01054"/>
    </source>
</evidence>
<proteinExistence type="predicted"/>
<dbReference type="SMART" id="SM01054">
    <property type="entry name" value="CaM_binding"/>
    <property type="match status" value="1"/>
</dbReference>
<organism evidence="3">
    <name type="scientific">Rhizophora mucronata</name>
    <name type="common">Asiatic mangrove</name>
    <dbReference type="NCBI Taxonomy" id="61149"/>
    <lineage>
        <taxon>Eukaryota</taxon>
        <taxon>Viridiplantae</taxon>
        <taxon>Streptophyta</taxon>
        <taxon>Embryophyta</taxon>
        <taxon>Tracheophyta</taxon>
        <taxon>Spermatophyta</taxon>
        <taxon>Magnoliopsida</taxon>
        <taxon>eudicotyledons</taxon>
        <taxon>Gunneridae</taxon>
        <taxon>Pentapetalae</taxon>
        <taxon>rosids</taxon>
        <taxon>fabids</taxon>
        <taxon>Malpighiales</taxon>
        <taxon>Rhizophoraceae</taxon>
        <taxon>Rhizophora</taxon>
    </lineage>
</organism>
<dbReference type="PANTHER" id="PTHR33923:SF2">
    <property type="entry name" value="CALMODULIN-BINDING PROTEIN-RELATED"/>
    <property type="match status" value="1"/>
</dbReference>
<dbReference type="PANTHER" id="PTHR33923">
    <property type="entry name" value="CALMODULIN-BINDING PROTEIN-RELATED"/>
    <property type="match status" value="1"/>
</dbReference>
<feature type="domain" description="Calmodulin-binding" evidence="2">
    <location>
        <begin position="806"/>
        <end position="916"/>
    </location>
</feature>
<dbReference type="InterPro" id="IPR012417">
    <property type="entry name" value="CaM-bd_dom_pln"/>
</dbReference>
<protein>
    <recommendedName>
        <fullName evidence="2">Calmodulin-binding domain-containing protein</fullName>
    </recommendedName>
</protein>
<feature type="compositionally biased region" description="Low complexity" evidence="1">
    <location>
        <begin position="138"/>
        <end position="149"/>
    </location>
</feature>
<feature type="compositionally biased region" description="Polar residues" evidence="1">
    <location>
        <begin position="99"/>
        <end position="110"/>
    </location>
</feature>
<dbReference type="Pfam" id="PF07839">
    <property type="entry name" value="CaM_binding"/>
    <property type="match status" value="1"/>
</dbReference>
<feature type="compositionally biased region" description="Polar residues" evidence="1">
    <location>
        <begin position="787"/>
        <end position="809"/>
    </location>
</feature>
<dbReference type="AlphaFoldDB" id="A0A2P2IX51"/>
<feature type="compositionally biased region" description="Basic and acidic residues" evidence="1">
    <location>
        <begin position="639"/>
        <end position="650"/>
    </location>
</feature>
<evidence type="ECO:0000313" key="3">
    <source>
        <dbReference type="EMBL" id="MBW85790.1"/>
    </source>
</evidence>
<name>A0A2P2IX51_RHIMU</name>
<feature type="compositionally biased region" description="Basic and acidic residues" evidence="1">
    <location>
        <begin position="753"/>
        <end position="784"/>
    </location>
</feature>
<feature type="region of interest" description="Disordered" evidence="1">
    <location>
        <begin position="1"/>
        <end position="158"/>
    </location>
</feature>
<dbReference type="EMBL" id="GGEC01005307">
    <property type="protein sequence ID" value="MBW85790.1"/>
    <property type="molecule type" value="Transcribed_RNA"/>
</dbReference>
<sequence>MVQRKVPNKHGIHADRVNSEKALGNPKPTSCQQQDGKNRGPDLKKKMKRSKSIKLSDIESLKSSPLKKTIAPPGKSPPSRLPTAAATLQKQHMIKATDGSPNYMKSTSSSEARKERSQVSSMTSRTGLDAKNLRRRNSNSSEAGSISSNRPTRALTRTSSLKLVRTLTKAPSFKPITRKPPRVALCSEVNMQKATCSSTLKDSKFPAYLMLNPGSTESDGTSVVKVCPYTYCSLNGHQHTRLPPLKYFLRARQHSLKTQRRMKLEVSSPRKATNMYDAGMAKIDPGMPIDSFDFPTMQEIGMDFFVEIYANDKVDEAEATQKGTEEEDREAADEENKNQLFGGLYDASPQLKIDSKEHLEQYPDTGVANMKFTEFLLQEQEARNADPEHSPSLLQDEAATGCFDSRTDIGMECQTSAEEDDSISEVSGMEWKEGQFFAASEVDAEVGQFDTSDENFDAKIEYLSDIKKLDLVFQPEIIKEGEFVSNFPDEIPTDEMLQELFEEETASFASKCNNSVSELDAKQQKGKILESSYMNGSLTSDPPSSAAAAFEELPDMEEKNKEAEADLIDTWPSSSQFGDGENNLTTDMTTENLIHFQEGRYLQGDDVTTWIQNKASEGYNKGQKSGDTNILAGSVPSLDQKDRTEDREQGENVKTLTEIQLLGSSLGFPDIIQDDAEVNDNKNCIIAETCLLNGAADDIALNKDLLDGSDPTEPQSHKFDGHFMSTDAIEELNLLEQDQDAANRFNIPDLMDSDEKADPRAHEVKKAEEDGRGNNAGDAKKMEEEGCNQSDPAENFLTGDNGTSRVSQCTSLHTGSTFDQEIPNTCNTRKLKFSIKKSINDSYEGGVFNPREPNFLDVAPDLEAEKVDLRHQTMDYSKNAEEWMLDFALQQAVTKLAPVKKRKVALLVQAFETVLPTPKHESQIRHTSATFSHARPIQACS</sequence>
<dbReference type="InterPro" id="IPR044681">
    <property type="entry name" value="PICBP-like"/>
</dbReference>
<feature type="region of interest" description="Disordered" evidence="1">
    <location>
        <begin position="749"/>
        <end position="809"/>
    </location>
</feature>
<accession>A0A2P2IX51</accession>
<feature type="compositionally biased region" description="Basic residues" evidence="1">
    <location>
        <begin position="1"/>
        <end position="11"/>
    </location>
</feature>